<dbReference type="InterPro" id="IPR005135">
    <property type="entry name" value="Endo/exonuclease/phosphatase"/>
</dbReference>
<comment type="similarity">
    <text evidence="1">Belongs to the DNA repair enzymes AP/ExoA family.</text>
</comment>
<feature type="active site" description="Proton donor/acceptor" evidence="5">
    <location>
        <position position="124"/>
    </location>
</feature>
<feature type="binding site" evidence="6">
    <location>
        <position position="213"/>
    </location>
    <ligand>
        <name>Mg(2+)</name>
        <dbReference type="ChEBI" id="CHEBI:18420"/>
        <label>1</label>
    </ligand>
</feature>
<evidence type="ECO:0000256" key="3">
    <source>
        <dbReference type="ARBA" id="ARBA00022801"/>
    </source>
</evidence>
<comment type="caution">
    <text evidence="10">The sequence shown here is derived from an EMBL/GenBank/DDBJ whole genome shotgun (WGS) entry which is preliminary data.</text>
</comment>
<protein>
    <submittedName>
        <fullName evidence="10">Endonuclease/exonuclease/phosphatase</fullName>
    </submittedName>
</protein>
<dbReference type="GO" id="GO:0008311">
    <property type="term" value="F:double-stranded DNA 3'-5' DNA exonuclease activity"/>
    <property type="evidence" value="ECO:0007669"/>
    <property type="project" value="TreeGrafter"/>
</dbReference>
<dbReference type="EMBL" id="JAKELL010000022">
    <property type="protein sequence ID" value="KAH8992431.1"/>
    <property type="molecule type" value="Genomic_DNA"/>
</dbReference>
<dbReference type="PANTHER" id="PTHR22748:SF6">
    <property type="entry name" value="DNA-(APURINIC OR APYRIMIDINIC SITE) ENDONUCLEASE"/>
    <property type="match status" value="1"/>
</dbReference>
<evidence type="ECO:0000256" key="8">
    <source>
        <dbReference type="SAM" id="MobiDB-lite"/>
    </source>
</evidence>
<keyword evidence="11" id="KW-1185">Reference proteome</keyword>
<dbReference type="CDD" id="cd09076">
    <property type="entry name" value="L1-EN"/>
    <property type="match status" value="1"/>
</dbReference>
<dbReference type="Proteomes" id="UP001201163">
    <property type="component" value="Unassembled WGS sequence"/>
</dbReference>
<feature type="active site" evidence="5">
    <location>
        <position position="91"/>
    </location>
</feature>
<evidence type="ECO:0000313" key="10">
    <source>
        <dbReference type="EMBL" id="KAH8992431.1"/>
    </source>
</evidence>
<dbReference type="GO" id="GO:0008081">
    <property type="term" value="F:phosphoric diester hydrolase activity"/>
    <property type="evidence" value="ECO:0007669"/>
    <property type="project" value="TreeGrafter"/>
</dbReference>
<proteinExistence type="inferred from homology"/>
<evidence type="ECO:0000256" key="7">
    <source>
        <dbReference type="PIRSR" id="PIRSR604808-3"/>
    </source>
</evidence>
<feature type="binding site" evidence="6">
    <location>
        <position position="212"/>
    </location>
    <ligand>
        <name>Mg(2+)</name>
        <dbReference type="ChEBI" id="CHEBI:18420"/>
        <label>2</label>
    </ligand>
</feature>
<dbReference type="GO" id="GO:0003906">
    <property type="term" value="F:DNA-(apurinic or apyrimidinic site) endonuclease activity"/>
    <property type="evidence" value="ECO:0007669"/>
    <property type="project" value="TreeGrafter"/>
</dbReference>
<dbReference type="GO" id="GO:0006284">
    <property type="term" value="P:base-excision repair"/>
    <property type="evidence" value="ECO:0007669"/>
    <property type="project" value="TreeGrafter"/>
</dbReference>
<feature type="site" description="Transition state stabilizer" evidence="7">
    <location>
        <position position="126"/>
    </location>
</feature>
<dbReference type="InterPro" id="IPR036691">
    <property type="entry name" value="Endo/exonu/phosph_ase_sf"/>
</dbReference>
<dbReference type="PANTHER" id="PTHR22748">
    <property type="entry name" value="AP ENDONUCLEASE"/>
    <property type="match status" value="1"/>
</dbReference>
<gene>
    <name evidence="10" type="ORF">EDB92DRAFT_1934765</name>
</gene>
<dbReference type="GO" id="GO:0046872">
    <property type="term" value="F:metal ion binding"/>
    <property type="evidence" value="ECO:0007669"/>
    <property type="project" value="UniProtKB-KW"/>
</dbReference>
<evidence type="ECO:0000256" key="6">
    <source>
        <dbReference type="PIRSR" id="PIRSR604808-2"/>
    </source>
</evidence>
<reference evidence="10" key="1">
    <citation type="submission" date="2022-01" db="EMBL/GenBank/DDBJ databases">
        <title>Comparative genomics reveals a dynamic genome evolution in the ectomycorrhizal milk-cap (Lactarius) mushrooms.</title>
        <authorList>
            <consortium name="DOE Joint Genome Institute"/>
            <person name="Lebreton A."/>
            <person name="Tang N."/>
            <person name="Kuo A."/>
            <person name="LaButti K."/>
            <person name="Drula E."/>
            <person name="Barry K."/>
            <person name="Clum A."/>
            <person name="Lipzen A."/>
            <person name="Mousain D."/>
            <person name="Ng V."/>
            <person name="Wang R."/>
            <person name="Wang X."/>
            <person name="Dai Y."/>
            <person name="Henrissat B."/>
            <person name="Grigoriev I.V."/>
            <person name="Guerin-Laguette A."/>
            <person name="Yu F."/>
            <person name="Martin F.M."/>
        </authorList>
    </citation>
    <scope>NUCLEOTIDE SEQUENCE</scope>
    <source>
        <strain evidence="10">QP</strain>
    </source>
</reference>
<feature type="compositionally biased region" description="Basic residues" evidence="8">
    <location>
        <begin position="309"/>
        <end position="332"/>
    </location>
</feature>
<feature type="site" description="Important for catalytic activity" evidence="7">
    <location>
        <position position="187"/>
    </location>
</feature>
<keyword evidence="2 6" id="KW-0479">Metal-binding</keyword>
<keyword evidence="10" id="KW-0540">Nuclease</keyword>
<dbReference type="InterPro" id="IPR004808">
    <property type="entry name" value="AP_endonuc_1"/>
</dbReference>
<dbReference type="GO" id="GO:0005634">
    <property type="term" value="C:nucleus"/>
    <property type="evidence" value="ECO:0007669"/>
    <property type="project" value="TreeGrafter"/>
</dbReference>
<feature type="region of interest" description="Disordered" evidence="8">
    <location>
        <begin position="303"/>
        <end position="342"/>
    </location>
</feature>
<feature type="binding site" evidence="6">
    <location>
        <position position="126"/>
    </location>
    <ligand>
        <name>Mg(2+)</name>
        <dbReference type="ChEBI" id="CHEBI:18420"/>
        <label>1</label>
    </ligand>
</feature>
<organism evidence="10 11">
    <name type="scientific">Lactarius akahatsu</name>
    <dbReference type="NCBI Taxonomy" id="416441"/>
    <lineage>
        <taxon>Eukaryota</taxon>
        <taxon>Fungi</taxon>
        <taxon>Dikarya</taxon>
        <taxon>Basidiomycota</taxon>
        <taxon>Agaricomycotina</taxon>
        <taxon>Agaricomycetes</taxon>
        <taxon>Russulales</taxon>
        <taxon>Russulaceae</taxon>
        <taxon>Lactarius</taxon>
    </lineage>
</organism>
<keyword evidence="10" id="KW-0255">Endonuclease</keyword>
<evidence type="ECO:0000256" key="4">
    <source>
        <dbReference type="ARBA" id="ARBA00022842"/>
    </source>
</evidence>
<keyword evidence="6" id="KW-0464">Manganese</keyword>
<dbReference type="Gene3D" id="3.60.10.10">
    <property type="entry name" value="Endonuclease/exonuclease/phosphatase"/>
    <property type="match status" value="1"/>
</dbReference>
<evidence type="ECO:0000256" key="5">
    <source>
        <dbReference type="PIRSR" id="PIRSR604808-1"/>
    </source>
</evidence>
<dbReference type="Pfam" id="PF03372">
    <property type="entry name" value="Exo_endo_phos"/>
    <property type="match status" value="1"/>
</dbReference>
<name>A0AAD4LL44_9AGAM</name>
<keyword evidence="4 6" id="KW-0460">Magnesium</keyword>
<evidence type="ECO:0000313" key="11">
    <source>
        <dbReference type="Proteomes" id="UP001201163"/>
    </source>
</evidence>
<feature type="site" description="Interaction with DNA substrate" evidence="7">
    <location>
        <position position="213"/>
    </location>
</feature>
<evidence type="ECO:0000256" key="2">
    <source>
        <dbReference type="ARBA" id="ARBA00022723"/>
    </source>
</evidence>
<dbReference type="AlphaFoldDB" id="A0AAD4LL44"/>
<dbReference type="SUPFAM" id="SSF56219">
    <property type="entry name" value="DNase I-like"/>
    <property type="match status" value="1"/>
</dbReference>
<comment type="cofactor">
    <cofactor evidence="6">
        <name>Mg(2+)</name>
        <dbReference type="ChEBI" id="CHEBI:18420"/>
    </cofactor>
    <cofactor evidence="6">
        <name>Mn(2+)</name>
        <dbReference type="ChEBI" id="CHEBI:29035"/>
    </cofactor>
    <text evidence="6">Probably binds two magnesium or manganese ions per subunit.</text>
</comment>
<feature type="active site" description="Proton acceptor" evidence="5">
    <location>
        <position position="213"/>
    </location>
</feature>
<evidence type="ECO:0000256" key="1">
    <source>
        <dbReference type="ARBA" id="ARBA00007092"/>
    </source>
</evidence>
<sequence>MKRDKIAVLAVQETHLDEQTTQEIHRALGKRLTIVNSQLEENPRTSAGVAFVINKDLMDANQIDKYELIKGRAIAIKLTWKHEETLLVNVYAPNNKRENQRFWETVNRERLSHHLRKPDFVLGDFNLTEEPIDRSPPKHDNAGAKNALRDFRIITEILDQWRHAYPKAREFTYRAMIDNKPIKSRLDRIYVTKERAKFTFDWSISPSSVPTDHWLVTVRYAPKNSPYIGKGRWTTPLQILNDKTTMNHVEERGLKLQEDIEQISTRTDQNNAQILWHKFKLNTITRLDYEAKKANYKYRANLPDTQRPINKRIRNPRTKRKISNQPLRRRHSTLPELRRQLR</sequence>
<accession>A0AAD4LL44</accession>
<evidence type="ECO:0000259" key="9">
    <source>
        <dbReference type="Pfam" id="PF03372"/>
    </source>
</evidence>
<feature type="domain" description="Endonuclease/exonuclease/phosphatase" evidence="9">
    <location>
        <begin position="8"/>
        <end position="213"/>
    </location>
</feature>
<keyword evidence="3" id="KW-0378">Hydrolase</keyword>
<feature type="binding site" evidence="6">
    <location>
        <position position="124"/>
    </location>
    <ligand>
        <name>Mg(2+)</name>
        <dbReference type="ChEBI" id="CHEBI:18420"/>
        <label>1</label>
    </ligand>
</feature>